<dbReference type="PANTHER" id="PTHR30437:SF4">
    <property type="entry name" value="TRANSCRIPTION ELONGATION FACTOR GREA"/>
    <property type="match status" value="1"/>
</dbReference>
<evidence type="ECO:0000259" key="11">
    <source>
        <dbReference type="Pfam" id="PF03449"/>
    </source>
</evidence>
<dbReference type="HAMAP" id="MF_00105">
    <property type="entry name" value="GreA_GreB"/>
    <property type="match status" value="1"/>
</dbReference>
<dbReference type="Gene3D" id="3.10.50.30">
    <property type="entry name" value="Transcription elongation factor, GreA/GreB, C-terminal domain"/>
    <property type="match status" value="1"/>
</dbReference>
<dbReference type="PIRSF" id="PIRSF006092">
    <property type="entry name" value="GreA_GreB"/>
    <property type="match status" value="1"/>
</dbReference>
<dbReference type="InterPro" id="IPR023459">
    <property type="entry name" value="Tscrpt_elong_fac_GreA/B_fam"/>
</dbReference>
<sequence>MYTTPITINGIKKLEKELYELKNYKRPKIINSIIEARQHGDLKENAEYHAAKEEQLFCENRIREIESKLCCAQIVDIKNIYFNGKVTFGSTIKVLNIDINKIFTFCIVGNDESDYKKNLISVNSPIAKALIGKKVSDIVIVNTPGGKVSYKILSIKYI</sequence>
<keyword evidence="12" id="KW-0251">Elongation factor</keyword>
<dbReference type="GO" id="GO:0032784">
    <property type="term" value="P:regulation of DNA-templated transcription elongation"/>
    <property type="evidence" value="ECO:0007669"/>
    <property type="project" value="UniProtKB-UniRule"/>
</dbReference>
<dbReference type="FunFam" id="3.10.50.30:FF:000001">
    <property type="entry name" value="Transcription elongation factor GreA"/>
    <property type="match status" value="1"/>
</dbReference>
<dbReference type="GO" id="GO:0070063">
    <property type="term" value="F:RNA polymerase binding"/>
    <property type="evidence" value="ECO:0007669"/>
    <property type="project" value="InterPro"/>
</dbReference>
<dbReference type="SUPFAM" id="SSF46557">
    <property type="entry name" value="GreA transcript cleavage protein, N-terminal domain"/>
    <property type="match status" value="1"/>
</dbReference>
<name>A0A4D6Y8V6_9GAMM</name>
<dbReference type="GO" id="GO:0003677">
    <property type="term" value="F:DNA binding"/>
    <property type="evidence" value="ECO:0007669"/>
    <property type="project" value="UniProtKB-UniRule"/>
</dbReference>
<evidence type="ECO:0000256" key="8">
    <source>
        <dbReference type="HAMAP-Rule" id="MF_00105"/>
    </source>
</evidence>
<evidence type="ECO:0000256" key="1">
    <source>
        <dbReference type="ARBA" id="ARBA00008213"/>
    </source>
</evidence>
<evidence type="ECO:0000256" key="4">
    <source>
        <dbReference type="ARBA" id="ARBA00023125"/>
    </source>
</evidence>
<evidence type="ECO:0000256" key="3">
    <source>
        <dbReference type="ARBA" id="ARBA00023015"/>
    </source>
</evidence>
<proteinExistence type="inferred from homology"/>
<dbReference type="OrthoDB" id="9808774at2"/>
<evidence type="ECO:0000256" key="5">
    <source>
        <dbReference type="ARBA" id="ARBA00023163"/>
    </source>
</evidence>
<protein>
    <recommendedName>
        <fullName evidence="2 8">Transcription elongation factor GreA</fullName>
    </recommendedName>
    <alternativeName>
        <fullName evidence="7 8">Transcript cleavage factor GreA</fullName>
    </alternativeName>
</protein>
<evidence type="ECO:0000313" key="12">
    <source>
        <dbReference type="EMBL" id="QCI26406.1"/>
    </source>
</evidence>
<dbReference type="EMBL" id="CP032998">
    <property type="protein sequence ID" value="QCI26406.1"/>
    <property type="molecule type" value="Genomic_DNA"/>
</dbReference>
<dbReference type="PANTHER" id="PTHR30437">
    <property type="entry name" value="TRANSCRIPTION ELONGATION FACTOR GREA"/>
    <property type="match status" value="1"/>
</dbReference>
<dbReference type="NCBIfam" id="NF001261">
    <property type="entry name" value="PRK00226.1-2"/>
    <property type="match status" value="1"/>
</dbReference>
<comment type="similarity">
    <text evidence="1 8 9">Belongs to the GreA/GreB family.</text>
</comment>
<feature type="domain" description="Transcription elongation factor GreA/GreB N-terminal" evidence="11">
    <location>
        <begin position="5"/>
        <end position="74"/>
    </location>
</feature>
<dbReference type="NCBIfam" id="NF001263">
    <property type="entry name" value="PRK00226.1-4"/>
    <property type="match status" value="1"/>
</dbReference>
<evidence type="ECO:0000256" key="6">
    <source>
        <dbReference type="ARBA" id="ARBA00024916"/>
    </source>
</evidence>
<dbReference type="RefSeq" id="WP_158351882.1">
    <property type="nucleotide sequence ID" value="NZ_CP032998.1"/>
</dbReference>
<evidence type="ECO:0000256" key="7">
    <source>
        <dbReference type="ARBA" id="ARBA00030776"/>
    </source>
</evidence>
<organism evidence="12 13">
    <name type="scientific">Buchnera aphidicola</name>
    <name type="common">Stegophylla sp.</name>
    <dbReference type="NCBI Taxonomy" id="2315800"/>
    <lineage>
        <taxon>Bacteria</taxon>
        <taxon>Pseudomonadati</taxon>
        <taxon>Pseudomonadota</taxon>
        <taxon>Gammaproteobacteria</taxon>
        <taxon>Enterobacterales</taxon>
        <taxon>Erwiniaceae</taxon>
        <taxon>Buchnera</taxon>
    </lineage>
</organism>
<dbReference type="Proteomes" id="UP000298636">
    <property type="component" value="Chromosome"/>
</dbReference>
<reference evidence="12 13" key="1">
    <citation type="submission" date="2018-10" db="EMBL/GenBank/DDBJ databases">
        <title>Comparative functional genomics of the obligate endosymbiont Buchnera aphidicola.</title>
        <authorList>
            <person name="Chong R.A."/>
        </authorList>
    </citation>
    <scope>NUCLEOTIDE SEQUENCE [LARGE SCALE GENOMIC DNA]</scope>
    <source>
        <strain evidence="12 13">Ssp</strain>
    </source>
</reference>
<evidence type="ECO:0000313" key="13">
    <source>
        <dbReference type="Proteomes" id="UP000298636"/>
    </source>
</evidence>
<dbReference type="InterPro" id="IPR022691">
    <property type="entry name" value="Tscrpt_elong_fac_GreA/B_N"/>
</dbReference>
<keyword evidence="3 8" id="KW-0805">Transcription regulation</keyword>
<evidence type="ECO:0000259" key="10">
    <source>
        <dbReference type="Pfam" id="PF01272"/>
    </source>
</evidence>
<dbReference type="InterPro" id="IPR006359">
    <property type="entry name" value="Tscrpt_elong_fac_GreA"/>
</dbReference>
<feature type="domain" description="Transcription elongation factor GreA/GreB C-terminal" evidence="10">
    <location>
        <begin position="83"/>
        <end position="157"/>
    </location>
</feature>
<evidence type="ECO:0000256" key="9">
    <source>
        <dbReference type="RuleBase" id="RU000556"/>
    </source>
</evidence>
<dbReference type="GO" id="GO:0003746">
    <property type="term" value="F:translation elongation factor activity"/>
    <property type="evidence" value="ECO:0007669"/>
    <property type="project" value="UniProtKB-KW"/>
</dbReference>
<evidence type="ECO:0000256" key="2">
    <source>
        <dbReference type="ARBA" id="ARBA00013729"/>
    </source>
</evidence>
<dbReference type="PROSITE" id="PS00829">
    <property type="entry name" value="GREAB_1"/>
    <property type="match status" value="1"/>
</dbReference>
<gene>
    <name evidence="8 12" type="primary">greA</name>
    <name evidence="12" type="ORF">D9V79_01185</name>
</gene>
<dbReference type="InterPro" id="IPR036805">
    <property type="entry name" value="Tscrpt_elong_fac_GreA/B_N_sf"/>
</dbReference>
<keyword evidence="13" id="KW-1185">Reference proteome</keyword>
<dbReference type="InterPro" id="IPR018151">
    <property type="entry name" value="TF_GreA/GreB_CS"/>
</dbReference>
<dbReference type="Pfam" id="PF01272">
    <property type="entry name" value="GreA_GreB"/>
    <property type="match status" value="1"/>
</dbReference>
<comment type="function">
    <text evidence="6 8 9">Necessary for efficient RNA polymerase transcription elongation past template-encoded arresting sites. The arresting sites in DNA have the property of trapping a certain fraction of elongating RNA polymerases that pass through, resulting in locked ternary complexes. Cleavage of the nascent transcript by cleavage factors such as GreA or GreB allows the resumption of elongation from the new 3'terminus. GreA releases sequences of 2 to 3 nucleotides.</text>
</comment>
<dbReference type="NCBIfam" id="NF001264">
    <property type="entry name" value="PRK00226.1-5"/>
    <property type="match status" value="1"/>
</dbReference>
<dbReference type="Pfam" id="PF03449">
    <property type="entry name" value="GreA_GreB_N"/>
    <property type="match status" value="1"/>
</dbReference>
<keyword evidence="5 8" id="KW-0804">Transcription</keyword>
<dbReference type="InterPro" id="IPR036953">
    <property type="entry name" value="GreA/GreB_C_sf"/>
</dbReference>
<dbReference type="InterPro" id="IPR001437">
    <property type="entry name" value="Tscrpt_elong_fac_GreA/B_C"/>
</dbReference>
<dbReference type="Gene3D" id="1.10.287.180">
    <property type="entry name" value="Transcription elongation factor, GreA/GreB, N-terminal domain"/>
    <property type="match status" value="1"/>
</dbReference>
<dbReference type="NCBIfam" id="TIGR01462">
    <property type="entry name" value="greA"/>
    <property type="match status" value="1"/>
</dbReference>
<dbReference type="FunFam" id="1.10.287.180:FF:000001">
    <property type="entry name" value="Transcription elongation factor GreA"/>
    <property type="match status" value="1"/>
</dbReference>
<keyword evidence="4 8" id="KW-0238">DNA-binding</keyword>
<dbReference type="GO" id="GO:0006354">
    <property type="term" value="P:DNA-templated transcription elongation"/>
    <property type="evidence" value="ECO:0007669"/>
    <property type="project" value="TreeGrafter"/>
</dbReference>
<accession>A0A4D6Y8V6</accession>
<keyword evidence="12" id="KW-0648">Protein biosynthesis</keyword>
<dbReference type="SUPFAM" id="SSF54534">
    <property type="entry name" value="FKBP-like"/>
    <property type="match status" value="1"/>
</dbReference>
<dbReference type="InterPro" id="IPR028624">
    <property type="entry name" value="Tscrpt_elong_fac_GreA/B"/>
</dbReference>
<dbReference type="AlphaFoldDB" id="A0A4D6Y8V6"/>